<name>A0ACA9KKV9_9GLOM</name>
<protein>
    <submittedName>
        <fullName evidence="1">16003_t:CDS:1</fullName>
    </submittedName>
</protein>
<evidence type="ECO:0000313" key="1">
    <source>
        <dbReference type="EMBL" id="CAG8479907.1"/>
    </source>
</evidence>
<comment type="caution">
    <text evidence="1">The sequence shown here is derived from an EMBL/GenBank/DDBJ whole genome shotgun (WGS) entry which is preliminary data.</text>
</comment>
<dbReference type="Proteomes" id="UP000789702">
    <property type="component" value="Unassembled WGS sequence"/>
</dbReference>
<gene>
    <name evidence="1" type="ORF">DHETER_LOCUS2082</name>
</gene>
<feature type="non-terminal residue" evidence="1">
    <location>
        <position position="1"/>
    </location>
</feature>
<proteinExistence type="predicted"/>
<reference evidence="1" key="1">
    <citation type="submission" date="2021-06" db="EMBL/GenBank/DDBJ databases">
        <authorList>
            <person name="Kallberg Y."/>
            <person name="Tangrot J."/>
            <person name="Rosling A."/>
        </authorList>
    </citation>
    <scope>NUCLEOTIDE SEQUENCE</scope>
    <source>
        <strain evidence="1">IL203A</strain>
    </source>
</reference>
<evidence type="ECO:0000313" key="2">
    <source>
        <dbReference type="Proteomes" id="UP000789702"/>
    </source>
</evidence>
<organism evidence="1 2">
    <name type="scientific">Dentiscutata heterogama</name>
    <dbReference type="NCBI Taxonomy" id="1316150"/>
    <lineage>
        <taxon>Eukaryota</taxon>
        <taxon>Fungi</taxon>
        <taxon>Fungi incertae sedis</taxon>
        <taxon>Mucoromycota</taxon>
        <taxon>Glomeromycotina</taxon>
        <taxon>Glomeromycetes</taxon>
        <taxon>Diversisporales</taxon>
        <taxon>Gigasporaceae</taxon>
        <taxon>Dentiscutata</taxon>
    </lineage>
</organism>
<keyword evidence="2" id="KW-1185">Reference proteome</keyword>
<sequence length="468" mass="52089">VMDNNEKISATYESENTSTSQKRSYEFHRILGILTGSGFSLNNIIGSGIFVLPGDVWRLTKSPIVAMAFWVIGGIGSLLGCLIYTELGSKFPRGAGELRYLAEAFRHPHQVITRTFCFAMIFIIRPTAIVGDTYVCAQYLLYLIRGEGNSTEYLNPDGFFTNPDFYGCNNRLTVYINQTFAIFKVAALFSFAIAGIIIGAQQIGEKQNQGTNVFNNGTINSNKTLVESIGSYGDAMIKVLYTYEAFIMTVNPAVATSNYSGDASKVIGIYFGEYIGNKIGNKLVSTFIAISSFGAVVYSSIEEFIPGVFAQWGLKRFTKWSFLFNTPTIALIAQFCYCAVLILFFPTGTSFFIFFANISLYLTAIYYGVSAVGLITLRGKFKGVGFKVPFNLHIFFLVFIILVAIATLFPLPATEERPLYYLPYIVSWSFIITVGVLIYLYKNYKAKQQQQFQPNLQDGERINSSVFA</sequence>
<dbReference type="EMBL" id="CAJVPU010001406">
    <property type="protein sequence ID" value="CAG8479907.1"/>
    <property type="molecule type" value="Genomic_DNA"/>
</dbReference>
<accession>A0ACA9KKV9</accession>